<gene>
    <name evidence="3" type="ORF">CJP16_10535</name>
</gene>
<evidence type="ECO:0000313" key="3">
    <source>
        <dbReference type="EMBL" id="PKQ78358.1"/>
    </source>
</evidence>
<keyword evidence="4" id="KW-1185">Reference proteome</keyword>
<name>A0A2N3IZE8_AERSO</name>
<evidence type="ECO:0000313" key="4">
    <source>
        <dbReference type="Proteomes" id="UP000233467"/>
    </source>
</evidence>
<keyword evidence="2" id="KW-1133">Transmembrane helix</keyword>
<feature type="transmembrane region" description="Helical" evidence="2">
    <location>
        <begin position="12"/>
        <end position="32"/>
    </location>
</feature>
<feature type="coiled-coil region" evidence="1">
    <location>
        <begin position="42"/>
        <end position="86"/>
    </location>
</feature>
<dbReference type="AlphaFoldDB" id="A0A2N3IZE8"/>
<sequence length="130" mass="15310">MIVFVYPPDWVFVLLILGGILYGIAWVCVKWWNWFTDPERRKASLLRSVERAQQLKRDKEERAIRIAEAKKRLEAAEQLAELERQKMHLVGMRINEIEVSSEVTKKVQIDKEKPLLLEAAFLLHQQGKKK</sequence>
<protein>
    <submittedName>
        <fullName evidence="3">Uncharacterized protein</fullName>
    </submittedName>
</protein>
<evidence type="ECO:0000256" key="1">
    <source>
        <dbReference type="SAM" id="Coils"/>
    </source>
</evidence>
<organism evidence="3 4">
    <name type="scientific">Aeromonas sobria</name>
    <dbReference type="NCBI Taxonomy" id="646"/>
    <lineage>
        <taxon>Bacteria</taxon>
        <taxon>Pseudomonadati</taxon>
        <taxon>Pseudomonadota</taxon>
        <taxon>Gammaproteobacteria</taxon>
        <taxon>Aeromonadales</taxon>
        <taxon>Aeromonadaceae</taxon>
        <taxon>Aeromonas</taxon>
    </lineage>
</organism>
<dbReference type="Proteomes" id="UP000233467">
    <property type="component" value="Unassembled WGS sequence"/>
</dbReference>
<evidence type="ECO:0000256" key="2">
    <source>
        <dbReference type="SAM" id="Phobius"/>
    </source>
</evidence>
<dbReference type="EMBL" id="NQMM01000028">
    <property type="protein sequence ID" value="PKQ78358.1"/>
    <property type="molecule type" value="Genomic_DNA"/>
</dbReference>
<accession>A0A2N3IZE8</accession>
<reference evidence="3 4" key="1">
    <citation type="journal article" date="2017" name="Front. Microbiol.">
        <title>Strong Genomic and Phenotypic Heterogeneity in the Aeromonas sobria Species Complex.</title>
        <authorList>
            <person name="Gauthier J."/>
            <person name="Vincent A.T."/>
            <person name="Charette S.J."/>
            <person name="Derome N."/>
        </authorList>
    </citation>
    <scope>NUCLEOTIDE SEQUENCE [LARGE SCALE GENOMIC DNA]</scope>
    <source>
        <strain evidence="3 4">TM18</strain>
    </source>
</reference>
<keyword evidence="2" id="KW-0812">Transmembrane</keyword>
<comment type="caution">
    <text evidence="3">The sequence shown here is derived from an EMBL/GenBank/DDBJ whole genome shotgun (WGS) entry which is preliminary data.</text>
</comment>
<keyword evidence="2" id="KW-0472">Membrane</keyword>
<proteinExistence type="predicted"/>
<keyword evidence="1" id="KW-0175">Coiled coil</keyword>
<dbReference type="RefSeq" id="WP_101324651.1">
    <property type="nucleotide sequence ID" value="NZ_NQMM01000028.1"/>
</dbReference>